<evidence type="ECO:0000313" key="2">
    <source>
        <dbReference type="Proteomes" id="UP000076959"/>
    </source>
</evidence>
<keyword evidence="2" id="KW-1185">Reference proteome</keyword>
<evidence type="ECO:0008006" key="3">
    <source>
        <dbReference type="Google" id="ProtNLM"/>
    </source>
</evidence>
<comment type="caution">
    <text evidence="1">The sequence shown here is derived from an EMBL/GenBank/DDBJ whole genome shotgun (WGS) entry which is preliminary data.</text>
</comment>
<dbReference type="Gene3D" id="3.20.20.140">
    <property type="entry name" value="Metal-dependent hydrolases"/>
    <property type="match status" value="1"/>
</dbReference>
<dbReference type="Proteomes" id="UP000076959">
    <property type="component" value="Unassembled WGS sequence"/>
</dbReference>
<name>A0A176YIU6_9BRAD</name>
<organism evidence="1 2">
    <name type="scientific">Bradyrhizobium centrolobii</name>
    <dbReference type="NCBI Taxonomy" id="1505087"/>
    <lineage>
        <taxon>Bacteria</taxon>
        <taxon>Pseudomonadati</taxon>
        <taxon>Pseudomonadota</taxon>
        <taxon>Alphaproteobacteria</taxon>
        <taxon>Hyphomicrobiales</taxon>
        <taxon>Nitrobacteraceae</taxon>
        <taxon>Bradyrhizobium</taxon>
    </lineage>
</organism>
<dbReference type="EMBL" id="LUUB01000079">
    <property type="protein sequence ID" value="OAF05815.1"/>
    <property type="molecule type" value="Genomic_DNA"/>
</dbReference>
<accession>A0A176YIU6</accession>
<reference evidence="1 2" key="1">
    <citation type="submission" date="2016-03" db="EMBL/GenBank/DDBJ databases">
        <title>Draft Genome Sequence of the Strain BR 10245 (Bradyrhizobium sp.) isolated from nodules of Centrolobium paraense.</title>
        <authorList>
            <person name="Simoes-Araujo J.L.Sr."/>
            <person name="Barauna A.C."/>
            <person name="Silva K."/>
            <person name="Zilli J.E."/>
        </authorList>
    </citation>
    <scope>NUCLEOTIDE SEQUENCE [LARGE SCALE GENOMIC DNA]</scope>
    <source>
        <strain evidence="1 2">BR 10245</strain>
    </source>
</reference>
<dbReference type="Pfam" id="PF19799">
    <property type="entry name" value="DUF6282"/>
    <property type="match status" value="1"/>
</dbReference>
<sequence length="340" mass="36682">MGCAHDGQQHDHATRRALLKAGVAIVGGAGLATVVDPREIFAQIRVFPPPPPAVNPIAGLMDTHVHAAPDVFGRSLDDEEVAALYKERGLDSLVLKNHVVQTADRAWFARKHVAGLKIFGGVVLNSPVGGINPDAVNWMWRMQGGFGRVVWFPTFDADNHVKHFKDAPEGIKVLDADGQVLPAVREVLKICAQQKLVVQTGHLSTSEALAVIEAGRDAGVDRMVVTHAQFEVVNMSFEQMKKAASMGAKLELCAMGPLMGPEAHLEWMRNWRRVKVEETAAAVKEVGAQNFILATDLGQTGNPSPADGLQLFVTDLMKAGLTKDQITTMGREVTGNLLMG</sequence>
<gene>
    <name evidence="1" type="ORF">AYJ54_02695</name>
</gene>
<dbReference type="AlphaFoldDB" id="A0A176YIU6"/>
<dbReference type="SUPFAM" id="SSF51556">
    <property type="entry name" value="Metallo-dependent hydrolases"/>
    <property type="match status" value="1"/>
</dbReference>
<evidence type="ECO:0000313" key="1">
    <source>
        <dbReference type="EMBL" id="OAF05815.1"/>
    </source>
</evidence>
<dbReference type="InterPro" id="IPR032466">
    <property type="entry name" value="Metal_Hydrolase"/>
</dbReference>
<dbReference type="STRING" id="1505087.AYJ54_02695"/>
<protein>
    <recommendedName>
        <fullName evidence="3">Histidinol phosphatase</fullName>
    </recommendedName>
</protein>
<dbReference type="InterPro" id="IPR046249">
    <property type="entry name" value="DUF6282"/>
</dbReference>
<proteinExistence type="predicted"/>